<accession>A0ACC1XKQ8</accession>
<evidence type="ECO:0000313" key="1">
    <source>
        <dbReference type="EMBL" id="KAJ4710925.1"/>
    </source>
</evidence>
<name>A0ACC1XKQ8_MELAZ</name>
<evidence type="ECO:0000313" key="2">
    <source>
        <dbReference type="Proteomes" id="UP001164539"/>
    </source>
</evidence>
<keyword evidence="1" id="KW-0808">Transferase</keyword>
<proteinExistence type="predicted"/>
<keyword evidence="2" id="KW-1185">Reference proteome</keyword>
<gene>
    <name evidence="1" type="ORF">OWV82_017027</name>
</gene>
<sequence>MPLHYLRLFVSTWKHFLLKSPQHNHFEFYENLRGTDMKLHIVSKEIIKPSSPTPDDSKHFRLSLLDQLAPPSYESLLLFYHSDIIDHRVSVSDRSHQLKKSLSDALTRFYPLAGRIKDNLTIDCTDSGAVYVEAQINCRLADFLEKPDGEAARKFVPAEFEAKQVNADYFLLLVQSSFFNCGGLAIGVCLSHKIADAATLSTFVKGWAAASLGSGQAVFRLYDPSALLPPREFSSLMLPDVNFTKDKCVIKRFVFDAAKIAALQTISASTGVQQPTREEAVTALIWKCATNASRSNSGYSKLSVLSQCVNIREKIVPPLPDNSVGNLVGYFVAQKDESDIELQGLVHELRKETQEFSKNYINKLQREDALEVITEHFKDAISILISHDLELYISSNLYCNSLLYEINFGWGKPTWVTIPRGSRDQKNVVQLVDARKGDGSVEAWVSLREEDMALFERDEELLAYASVNPQCVVKIFSLESSEFQLSTRNC</sequence>
<dbReference type="EMBL" id="CM051402">
    <property type="protein sequence ID" value="KAJ4710925.1"/>
    <property type="molecule type" value="Genomic_DNA"/>
</dbReference>
<organism evidence="1 2">
    <name type="scientific">Melia azedarach</name>
    <name type="common">Chinaberry tree</name>
    <dbReference type="NCBI Taxonomy" id="155640"/>
    <lineage>
        <taxon>Eukaryota</taxon>
        <taxon>Viridiplantae</taxon>
        <taxon>Streptophyta</taxon>
        <taxon>Embryophyta</taxon>
        <taxon>Tracheophyta</taxon>
        <taxon>Spermatophyta</taxon>
        <taxon>Magnoliopsida</taxon>
        <taxon>eudicotyledons</taxon>
        <taxon>Gunneridae</taxon>
        <taxon>Pentapetalae</taxon>
        <taxon>rosids</taxon>
        <taxon>malvids</taxon>
        <taxon>Sapindales</taxon>
        <taxon>Meliaceae</taxon>
        <taxon>Melia</taxon>
    </lineage>
</organism>
<comment type="caution">
    <text evidence="1">The sequence shown here is derived from an EMBL/GenBank/DDBJ whole genome shotgun (WGS) entry which is preliminary data.</text>
</comment>
<protein>
    <submittedName>
        <fullName evidence="1">Transferase</fullName>
    </submittedName>
</protein>
<reference evidence="1 2" key="1">
    <citation type="journal article" date="2023" name="Science">
        <title>Complex scaffold remodeling in plant triterpene biosynthesis.</title>
        <authorList>
            <person name="De La Pena R."/>
            <person name="Hodgson H."/>
            <person name="Liu J.C."/>
            <person name="Stephenson M.J."/>
            <person name="Martin A.C."/>
            <person name="Owen C."/>
            <person name="Harkess A."/>
            <person name="Leebens-Mack J."/>
            <person name="Jimenez L.E."/>
            <person name="Osbourn A."/>
            <person name="Sattely E.S."/>
        </authorList>
    </citation>
    <scope>NUCLEOTIDE SEQUENCE [LARGE SCALE GENOMIC DNA]</scope>
    <source>
        <strain evidence="2">cv. JPN11</strain>
        <tissue evidence="1">Leaf</tissue>
    </source>
</reference>
<dbReference type="Proteomes" id="UP001164539">
    <property type="component" value="Chromosome 9"/>
</dbReference>